<comment type="caution">
    <text evidence="2">The sequence shown here is derived from an EMBL/GenBank/DDBJ whole genome shotgun (WGS) entry which is preliminary data.</text>
</comment>
<accession>A0ABR0ANU5</accession>
<protein>
    <submittedName>
        <fullName evidence="2">Uncharacterized protein</fullName>
    </submittedName>
</protein>
<evidence type="ECO:0000313" key="2">
    <source>
        <dbReference type="EMBL" id="KAK4026793.1"/>
    </source>
</evidence>
<feature type="region of interest" description="Disordered" evidence="1">
    <location>
        <begin position="1"/>
        <end position="31"/>
    </location>
</feature>
<reference evidence="2 3" key="1">
    <citation type="journal article" date="2023" name="Nucleic Acids Res.">
        <title>The hologenome of Daphnia magna reveals possible DNA methylation and microbiome-mediated evolution of the host genome.</title>
        <authorList>
            <person name="Chaturvedi A."/>
            <person name="Li X."/>
            <person name="Dhandapani V."/>
            <person name="Marshall H."/>
            <person name="Kissane S."/>
            <person name="Cuenca-Cambronero M."/>
            <person name="Asole G."/>
            <person name="Calvet F."/>
            <person name="Ruiz-Romero M."/>
            <person name="Marangio P."/>
            <person name="Guigo R."/>
            <person name="Rago D."/>
            <person name="Mirbahai L."/>
            <person name="Eastwood N."/>
            <person name="Colbourne J.K."/>
            <person name="Zhou J."/>
            <person name="Mallon E."/>
            <person name="Orsini L."/>
        </authorList>
    </citation>
    <scope>NUCLEOTIDE SEQUENCE [LARGE SCALE GENOMIC DNA]</scope>
    <source>
        <strain evidence="2">LRV0_1</strain>
    </source>
</reference>
<dbReference type="EMBL" id="JAOYFB010000038">
    <property type="protein sequence ID" value="KAK4026793.1"/>
    <property type="molecule type" value="Genomic_DNA"/>
</dbReference>
<evidence type="ECO:0000313" key="3">
    <source>
        <dbReference type="Proteomes" id="UP001234178"/>
    </source>
</evidence>
<name>A0ABR0ANU5_9CRUS</name>
<dbReference type="Proteomes" id="UP001234178">
    <property type="component" value="Unassembled WGS sequence"/>
</dbReference>
<evidence type="ECO:0000256" key="1">
    <source>
        <dbReference type="SAM" id="MobiDB-lite"/>
    </source>
</evidence>
<keyword evidence="3" id="KW-1185">Reference proteome</keyword>
<organism evidence="2 3">
    <name type="scientific">Daphnia magna</name>
    <dbReference type="NCBI Taxonomy" id="35525"/>
    <lineage>
        <taxon>Eukaryota</taxon>
        <taxon>Metazoa</taxon>
        <taxon>Ecdysozoa</taxon>
        <taxon>Arthropoda</taxon>
        <taxon>Crustacea</taxon>
        <taxon>Branchiopoda</taxon>
        <taxon>Diplostraca</taxon>
        <taxon>Cladocera</taxon>
        <taxon>Anomopoda</taxon>
        <taxon>Daphniidae</taxon>
        <taxon>Daphnia</taxon>
    </lineage>
</organism>
<gene>
    <name evidence="2" type="ORF">OUZ56_015819</name>
</gene>
<feature type="compositionally biased region" description="Polar residues" evidence="1">
    <location>
        <begin position="1"/>
        <end position="11"/>
    </location>
</feature>
<sequence>MLIRSSASHNALDSEKRTFLHPPIGQKMKKRCPSATSILHTFLCAQRREMPPTDPLHLSI</sequence>
<proteinExistence type="predicted"/>